<dbReference type="NCBIfam" id="TIGR01655">
    <property type="entry name" value="yxeA_fam"/>
    <property type="match status" value="1"/>
</dbReference>
<dbReference type="EMBL" id="CP031198">
    <property type="protein sequence ID" value="QCZ53439.1"/>
    <property type="molecule type" value="Genomic_DNA"/>
</dbReference>
<dbReference type="AlphaFoldDB" id="A0A0D0FHA2"/>
<sequence>MKLVKGFLWLLVGAVVVVGGSLFWLPQFTKNKHSELVMALDNINPVVKPETVYALTTTKPVRQFTGGAGEKEYTYRLTTYNDRGQTRIVMFDAQWRLKPQRFLKIKTKGQNVESWTATARQEVPSGVRQNLLMS</sequence>
<evidence type="ECO:0000313" key="2">
    <source>
        <dbReference type="Proteomes" id="UP000307074"/>
    </source>
</evidence>
<dbReference type="PANTHER" id="PTHR36433">
    <property type="entry name" value="HYPOTHETICAL CYTOSOLIC PROTEIN"/>
    <property type="match status" value="1"/>
</dbReference>
<organism evidence="1 2">
    <name type="scientific">Levilactobacillus brevis</name>
    <name type="common">Lactobacillus brevis</name>
    <dbReference type="NCBI Taxonomy" id="1580"/>
    <lineage>
        <taxon>Bacteria</taxon>
        <taxon>Bacillati</taxon>
        <taxon>Bacillota</taxon>
        <taxon>Bacilli</taxon>
        <taxon>Lactobacillales</taxon>
        <taxon>Lactobacillaceae</taxon>
        <taxon>Levilactobacillus</taxon>
    </lineage>
</organism>
<dbReference type="PANTHER" id="PTHR36433:SF2">
    <property type="entry name" value="YXEA FAMILY PROTEIN"/>
    <property type="match status" value="1"/>
</dbReference>
<dbReference type="InterPro" id="IPR036166">
    <property type="entry name" value="YxeA-like_sf"/>
</dbReference>
<proteinExistence type="predicted"/>
<dbReference type="InterPro" id="IPR006542">
    <property type="entry name" value="DUF1093"/>
</dbReference>
<dbReference type="SUPFAM" id="SSF159121">
    <property type="entry name" value="BC4932-like"/>
    <property type="match status" value="1"/>
</dbReference>
<evidence type="ECO:0000313" key="1">
    <source>
        <dbReference type="EMBL" id="QCZ53439.1"/>
    </source>
</evidence>
<dbReference type="GeneID" id="56992764"/>
<dbReference type="RefSeq" id="WP_021741717.1">
    <property type="nucleotide sequence ID" value="NZ_CAKMBG010000001.1"/>
</dbReference>
<protein>
    <submittedName>
        <fullName evidence="1">Uncharacterized protein</fullName>
    </submittedName>
</protein>
<accession>A0A0D0FHA2</accession>
<reference evidence="1 2" key="1">
    <citation type="submission" date="2018-07" db="EMBL/GenBank/DDBJ databases">
        <authorList>
            <person name="Feyereisen M."/>
        </authorList>
    </citation>
    <scope>NUCLEOTIDE SEQUENCE [LARGE SCALE GENOMIC DNA]</scope>
    <source>
        <strain evidence="1 2">UCCLBBS449</strain>
    </source>
</reference>
<name>A0A0D0FHA2_LEVBR</name>
<dbReference type="Proteomes" id="UP000307074">
    <property type="component" value="Chromosome"/>
</dbReference>
<gene>
    <name evidence="1" type="ORF">UCCLBBS449_1495</name>
</gene>
<dbReference type="Gene3D" id="2.40.50.480">
    <property type="match status" value="1"/>
</dbReference>
<dbReference type="Pfam" id="PF06486">
    <property type="entry name" value="DUF1093"/>
    <property type="match status" value="1"/>
</dbReference>